<sequence>MHPTTMQSYTMHPAMLQSTMQPTMMQSSTVQPIVPKYFLHHTLPYPHSRESPDISCSSLYPTPLAANIACDQKAHVLMTDNHPGAHSFLHYNGLHYHKISRANEYVIVRVIPVPLGNMYGAGGTAFAVLDFRQKCTDNDPRENHRRIVKFYVDLDMARKARDFEYASYEARREASAEYHEPNIHTCSHGCIGCKPADYDIVEIGGCIVRPGISDRSDEQQSGEVRKPDEDRAGVATTEGDGGASHVSPVAPFSRRTSQPQLPASGSATTPSQTIDIPGTLHVPIAVYSSAAIAQDFNTVAYYADLASASQRCSLRAIELGDNHVSMGGFPYHSYRYENGQEKWIVSSQWRIDEVTVRQVPRGNGHRIRNLQNGCIYVVLERHGIERDDGENDMYLDLGWFPDVEEADAVAEQETEAFRETVREGYWYHLPEFTGPCYQGMHGEECERRDMKDDWRRNIDIKVLNLVGNGES</sequence>
<keyword evidence="3" id="KW-1185">Reference proteome</keyword>
<dbReference type="Proteomes" id="UP000799291">
    <property type="component" value="Unassembled WGS sequence"/>
</dbReference>
<feature type="compositionally biased region" description="Basic and acidic residues" evidence="1">
    <location>
        <begin position="212"/>
        <end position="232"/>
    </location>
</feature>
<gene>
    <name evidence="2" type="ORF">K458DRAFT_212069</name>
</gene>
<evidence type="ECO:0000313" key="2">
    <source>
        <dbReference type="EMBL" id="KAF2686426.1"/>
    </source>
</evidence>
<dbReference type="EMBL" id="MU005577">
    <property type="protein sequence ID" value="KAF2686426.1"/>
    <property type="molecule type" value="Genomic_DNA"/>
</dbReference>
<accession>A0A6G1J7D9</accession>
<evidence type="ECO:0000256" key="1">
    <source>
        <dbReference type="SAM" id="MobiDB-lite"/>
    </source>
</evidence>
<feature type="region of interest" description="Disordered" evidence="1">
    <location>
        <begin position="211"/>
        <end position="274"/>
    </location>
</feature>
<evidence type="ECO:0000313" key="3">
    <source>
        <dbReference type="Proteomes" id="UP000799291"/>
    </source>
</evidence>
<feature type="compositionally biased region" description="Polar residues" evidence="1">
    <location>
        <begin position="254"/>
        <end position="274"/>
    </location>
</feature>
<proteinExistence type="predicted"/>
<organism evidence="2 3">
    <name type="scientific">Lentithecium fluviatile CBS 122367</name>
    <dbReference type="NCBI Taxonomy" id="1168545"/>
    <lineage>
        <taxon>Eukaryota</taxon>
        <taxon>Fungi</taxon>
        <taxon>Dikarya</taxon>
        <taxon>Ascomycota</taxon>
        <taxon>Pezizomycotina</taxon>
        <taxon>Dothideomycetes</taxon>
        <taxon>Pleosporomycetidae</taxon>
        <taxon>Pleosporales</taxon>
        <taxon>Massarineae</taxon>
        <taxon>Lentitheciaceae</taxon>
        <taxon>Lentithecium</taxon>
    </lineage>
</organism>
<reference evidence="2" key="1">
    <citation type="journal article" date="2020" name="Stud. Mycol.">
        <title>101 Dothideomycetes genomes: a test case for predicting lifestyles and emergence of pathogens.</title>
        <authorList>
            <person name="Haridas S."/>
            <person name="Albert R."/>
            <person name="Binder M."/>
            <person name="Bloem J."/>
            <person name="Labutti K."/>
            <person name="Salamov A."/>
            <person name="Andreopoulos B."/>
            <person name="Baker S."/>
            <person name="Barry K."/>
            <person name="Bills G."/>
            <person name="Bluhm B."/>
            <person name="Cannon C."/>
            <person name="Castanera R."/>
            <person name="Culley D."/>
            <person name="Daum C."/>
            <person name="Ezra D."/>
            <person name="Gonzalez J."/>
            <person name="Henrissat B."/>
            <person name="Kuo A."/>
            <person name="Liang C."/>
            <person name="Lipzen A."/>
            <person name="Lutzoni F."/>
            <person name="Magnuson J."/>
            <person name="Mondo S."/>
            <person name="Nolan M."/>
            <person name="Ohm R."/>
            <person name="Pangilinan J."/>
            <person name="Park H.-J."/>
            <person name="Ramirez L."/>
            <person name="Alfaro M."/>
            <person name="Sun H."/>
            <person name="Tritt A."/>
            <person name="Yoshinaga Y."/>
            <person name="Zwiers L.-H."/>
            <person name="Turgeon B."/>
            <person name="Goodwin S."/>
            <person name="Spatafora J."/>
            <person name="Crous P."/>
            <person name="Grigoriev I."/>
        </authorList>
    </citation>
    <scope>NUCLEOTIDE SEQUENCE</scope>
    <source>
        <strain evidence="2">CBS 122367</strain>
    </source>
</reference>
<protein>
    <submittedName>
        <fullName evidence="2">Uncharacterized protein</fullName>
    </submittedName>
</protein>
<dbReference type="AlphaFoldDB" id="A0A6G1J7D9"/>
<name>A0A6G1J7D9_9PLEO</name>